<dbReference type="Gene3D" id="6.10.340.10">
    <property type="match status" value="1"/>
</dbReference>
<dbReference type="AlphaFoldDB" id="A0A1E3AHX5"/>
<accession>A0A1E3AHX5</accession>
<dbReference type="Pfam" id="PF12729">
    <property type="entry name" value="4HB_MCP_1"/>
    <property type="match status" value="1"/>
</dbReference>
<evidence type="ECO:0000259" key="6">
    <source>
        <dbReference type="PROSITE" id="PS50885"/>
    </source>
</evidence>
<evidence type="ECO:0000259" key="5">
    <source>
        <dbReference type="PROSITE" id="PS50111"/>
    </source>
</evidence>
<dbReference type="GO" id="GO:0005886">
    <property type="term" value="C:plasma membrane"/>
    <property type="evidence" value="ECO:0007669"/>
    <property type="project" value="TreeGrafter"/>
</dbReference>
<dbReference type="GO" id="GO:0006935">
    <property type="term" value="P:chemotaxis"/>
    <property type="evidence" value="ECO:0007669"/>
    <property type="project" value="UniProtKB-KW"/>
</dbReference>
<dbReference type="CDD" id="cd06225">
    <property type="entry name" value="HAMP"/>
    <property type="match status" value="1"/>
</dbReference>
<feature type="domain" description="Methyl-accepting transducer" evidence="5">
    <location>
        <begin position="307"/>
        <end position="536"/>
    </location>
</feature>
<dbReference type="Pfam" id="PF00672">
    <property type="entry name" value="HAMP"/>
    <property type="match status" value="1"/>
</dbReference>
<evidence type="ECO:0000256" key="2">
    <source>
        <dbReference type="ARBA" id="ARBA00029447"/>
    </source>
</evidence>
<dbReference type="FunFam" id="1.10.287.950:FF:000001">
    <property type="entry name" value="Methyl-accepting chemotaxis sensory transducer"/>
    <property type="match status" value="1"/>
</dbReference>
<keyword evidence="4" id="KW-0472">Membrane</keyword>
<name>A0A1E3AHX5_9FIRM</name>
<dbReference type="InterPro" id="IPR004089">
    <property type="entry name" value="MCPsignal_dom"/>
</dbReference>
<dbReference type="SMART" id="SM00283">
    <property type="entry name" value="MA"/>
    <property type="match status" value="1"/>
</dbReference>
<dbReference type="GO" id="GO:0004888">
    <property type="term" value="F:transmembrane signaling receptor activity"/>
    <property type="evidence" value="ECO:0007669"/>
    <property type="project" value="TreeGrafter"/>
</dbReference>
<dbReference type="Pfam" id="PF00015">
    <property type="entry name" value="MCPsignal"/>
    <property type="match status" value="1"/>
</dbReference>
<dbReference type="InterPro" id="IPR024478">
    <property type="entry name" value="HlyB_4HB_MCP"/>
</dbReference>
<keyword evidence="3" id="KW-0807">Transducer</keyword>
<dbReference type="PATRIC" id="fig|1432052.3.peg.6205"/>
<dbReference type="PROSITE" id="PS50111">
    <property type="entry name" value="CHEMOTAXIS_TRANSDUC_2"/>
    <property type="match status" value="1"/>
</dbReference>
<dbReference type="Proteomes" id="UP000095003">
    <property type="component" value="Unassembled WGS sequence"/>
</dbReference>
<dbReference type="CDD" id="cd11386">
    <property type="entry name" value="MCP_signal"/>
    <property type="match status" value="1"/>
</dbReference>
<feature type="domain" description="HAMP" evidence="6">
    <location>
        <begin position="205"/>
        <end position="257"/>
    </location>
</feature>
<dbReference type="PANTHER" id="PTHR43531:SF11">
    <property type="entry name" value="METHYL-ACCEPTING CHEMOTAXIS PROTEIN 3"/>
    <property type="match status" value="1"/>
</dbReference>
<keyword evidence="1" id="KW-0145">Chemotaxis</keyword>
<evidence type="ECO:0000313" key="8">
    <source>
        <dbReference type="Proteomes" id="UP000095003"/>
    </source>
</evidence>
<organism evidence="7 8">
    <name type="scientific">Eisenbergiella tayi</name>
    <dbReference type="NCBI Taxonomy" id="1432052"/>
    <lineage>
        <taxon>Bacteria</taxon>
        <taxon>Bacillati</taxon>
        <taxon>Bacillota</taxon>
        <taxon>Clostridia</taxon>
        <taxon>Lachnospirales</taxon>
        <taxon>Lachnospiraceae</taxon>
        <taxon>Eisenbergiella</taxon>
    </lineage>
</organism>
<dbReference type="EMBL" id="MCGI01000006">
    <property type="protein sequence ID" value="ODM08277.1"/>
    <property type="molecule type" value="Genomic_DNA"/>
</dbReference>
<reference evidence="7 8" key="1">
    <citation type="submission" date="2016-07" db="EMBL/GenBank/DDBJ databases">
        <title>Characterization of isolates of Eisenbergiella tayi derived from blood cultures, using whole genome sequencing.</title>
        <authorList>
            <person name="Burdz T."/>
            <person name="Wiebe D."/>
            <person name="Huynh C."/>
            <person name="Bernard K."/>
        </authorList>
    </citation>
    <scope>NUCLEOTIDE SEQUENCE [LARGE SCALE GENOMIC DNA]</scope>
    <source>
        <strain evidence="7 8">NML 120489</strain>
    </source>
</reference>
<dbReference type="PROSITE" id="PS50885">
    <property type="entry name" value="HAMP"/>
    <property type="match status" value="1"/>
</dbReference>
<feature type="transmembrane region" description="Helical" evidence="4">
    <location>
        <begin position="12"/>
        <end position="30"/>
    </location>
</feature>
<dbReference type="PANTHER" id="PTHR43531">
    <property type="entry name" value="PROTEIN ICFG"/>
    <property type="match status" value="1"/>
</dbReference>
<dbReference type="RefSeq" id="WP_081330201.1">
    <property type="nucleotide sequence ID" value="NZ_DBFYTC010000235.1"/>
</dbReference>
<gene>
    <name evidence="7" type="primary">tap_5</name>
    <name evidence="7" type="ORF">BEH84_05602</name>
</gene>
<dbReference type="Gene3D" id="1.10.287.950">
    <property type="entry name" value="Methyl-accepting chemotaxis protein"/>
    <property type="match status" value="1"/>
</dbReference>
<protein>
    <submittedName>
        <fullName evidence="7">Methyl-accepting chemotaxis protein IV</fullName>
    </submittedName>
</protein>
<evidence type="ECO:0000256" key="4">
    <source>
        <dbReference type="SAM" id="Phobius"/>
    </source>
</evidence>
<comment type="caution">
    <text evidence="7">The sequence shown here is derived from an EMBL/GenBank/DDBJ whole genome shotgun (WGS) entry which is preliminary data.</text>
</comment>
<evidence type="ECO:0000256" key="3">
    <source>
        <dbReference type="PROSITE-ProRule" id="PRU00284"/>
    </source>
</evidence>
<keyword evidence="4" id="KW-0812">Transmembrane</keyword>
<dbReference type="SUPFAM" id="SSF58104">
    <property type="entry name" value="Methyl-accepting chemotaxis protein (MCP) signaling domain"/>
    <property type="match status" value="1"/>
</dbReference>
<comment type="similarity">
    <text evidence="2">Belongs to the methyl-accepting chemotaxis (MCP) protein family.</text>
</comment>
<dbReference type="SMART" id="SM00304">
    <property type="entry name" value="HAMP"/>
    <property type="match status" value="2"/>
</dbReference>
<evidence type="ECO:0000313" key="7">
    <source>
        <dbReference type="EMBL" id="ODM08277.1"/>
    </source>
</evidence>
<keyword evidence="4" id="KW-1133">Transmembrane helix</keyword>
<dbReference type="InterPro" id="IPR051310">
    <property type="entry name" value="MCP_chemotaxis"/>
</dbReference>
<evidence type="ECO:0000256" key="1">
    <source>
        <dbReference type="ARBA" id="ARBA00022500"/>
    </source>
</evidence>
<proteinExistence type="inferred from homology"/>
<dbReference type="GO" id="GO:0007165">
    <property type="term" value="P:signal transduction"/>
    <property type="evidence" value="ECO:0007669"/>
    <property type="project" value="UniProtKB-KW"/>
</dbReference>
<dbReference type="InterPro" id="IPR003660">
    <property type="entry name" value="HAMP_dom"/>
</dbReference>
<sequence>MIKNLKIRVKLMVAFAIVVTLCTAMMIYTMSKMEKVGKLTDQLYQSPFTVSTQSSMMQAQLQRMGRGMVEMCLYEDSTYFDDVMEAGDIIAKSLPVIQERFLGEQQMIGKVSQDLEKLEALSKEINQLILNGRANDAQQKLMAEYKPIFESTLDDAQKIVDNSMNRALEFNNNASATLKSSSNLALILMIILDILCVVIAITLSRAICRPVLQIRDAASKLAAGSLDIKVDYYSKDELGILAEAFREMSAYIKAVIKDVDMQLGAIGKGDFTVMPQADYVGDYIPIKEAIISITDNLSRTLNQINQSSSQVSAGSEQVSSGAQALSQGATEQASSVEELAATINEISTQIRESSENARHGNELAEDAGVKIEEGNHQMQEMIDAMGEISEKSGQISKIIKTIEDIAFQTNILALNAAVEAARAGVAGKGFAVVADEVRNLASKSAEASKSTAALIEGSIHAVERGTKLADATAHTLTEIVDNAKKVVVVVDNISQAASEQASAIAQVTQGIDQISSVVQTNSATAEESAAASEELSGQAQMLKNLVSQFRLKQLGGESYAMENELYDSPINDYSSQQTASYYDSKY</sequence>
<dbReference type="GeneID" id="93301465"/>